<feature type="transmembrane region" description="Helical" evidence="5">
    <location>
        <begin position="36"/>
        <end position="58"/>
    </location>
</feature>
<gene>
    <name evidence="6" type="ORF">LSP00402_LOCUS10043</name>
</gene>
<feature type="transmembrane region" description="Helical" evidence="5">
    <location>
        <begin position="64"/>
        <end position="86"/>
    </location>
</feature>
<keyword evidence="4 5" id="KW-0472">Membrane</keyword>
<dbReference type="PANTHER" id="PTHR43826">
    <property type="entry name" value="GLUCOSE-6-PHOSPHATE EXCHANGER SLC37A4"/>
    <property type="match status" value="1"/>
</dbReference>
<evidence type="ECO:0000256" key="1">
    <source>
        <dbReference type="ARBA" id="ARBA00004127"/>
    </source>
</evidence>
<evidence type="ECO:0000256" key="3">
    <source>
        <dbReference type="ARBA" id="ARBA00022989"/>
    </source>
</evidence>
<evidence type="ECO:0000256" key="5">
    <source>
        <dbReference type="SAM" id="Phobius"/>
    </source>
</evidence>
<organism evidence="6">
    <name type="scientific">Lotharella oceanica</name>
    <dbReference type="NCBI Taxonomy" id="641309"/>
    <lineage>
        <taxon>Eukaryota</taxon>
        <taxon>Sar</taxon>
        <taxon>Rhizaria</taxon>
        <taxon>Cercozoa</taxon>
        <taxon>Chlorarachniophyceae</taxon>
        <taxon>Lotharella</taxon>
    </lineage>
</organism>
<dbReference type="Gene3D" id="1.20.1250.20">
    <property type="entry name" value="MFS general substrate transporter like domains"/>
    <property type="match status" value="1"/>
</dbReference>
<dbReference type="SUPFAM" id="SSF103473">
    <property type="entry name" value="MFS general substrate transporter"/>
    <property type="match status" value="1"/>
</dbReference>
<dbReference type="AlphaFoldDB" id="A0A7S2TRC1"/>
<evidence type="ECO:0000256" key="2">
    <source>
        <dbReference type="ARBA" id="ARBA00022692"/>
    </source>
</evidence>
<dbReference type="GO" id="GO:0012505">
    <property type="term" value="C:endomembrane system"/>
    <property type="evidence" value="ECO:0007669"/>
    <property type="project" value="UniProtKB-SubCell"/>
</dbReference>
<sequence length="99" mass="10550">MAGLYFVIGFFTFAPHVLIGLFARELCPSKPSTAGGFVKALGQIGGAFAGAPLMYIVATYDWKAAFYLWIAAGVCAGLCFLPLWSVKPTKAVAVKKKTQ</sequence>
<dbReference type="InterPro" id="IPR051337">
    <property type="entry name" value="OPA_Antiporter"/>
</dbReference>
<protein>
    <recommendedName>
        <fullName evidence="7">Major facilitator superfamily (MFS) profile domain-containing protein</fullName>
    </recommendedName>
</protein>
<dbReference type="GO" id="GO:0061513">
    <property type="term" value="F:glucose 6-phosphate:phosphate antiporter activity"/>
    <property type="evidence" value="ECO:0007669"/>
    <property type="project" value="TreeGrafter"/>
</dbReference>
<feature type="transmembrane region" description="Helical" evidence="5">
    <location>
        <begin position="6"/>
        <end position="24"/>
    </location>
</feature>
<evidence type="ECO:0008006" key="7">
    <source>
        <dbReference type="Google" id="ProtNLM"/>
    </source>
</evidence>
<dbReference type="GO" id="GO:0035435">
    <property type="term" value="P:phosphate ion transmembrane transport"/>
    <property type="evidence" value="ECO:0007669"/>
    <property type="project" value="TreeGrafter"/>
</dbReference>
<evidence type="ECO:0000313" key="6">
    <source>
        <dbReference type="EMBL" id="CAD9764206.1"/>
    </source>
</evidence>
<proteinExistence type="predicted"/>
<keyword evidence="3 5" id="KW-1133">Transmembrane helix</keyword>
<dbReference type="PANTHER" id="PTHR43826:SF3">
    <property type="entry name" value="GLUCOSE-6-PHOSPHATE EXCHANGER SLC37A4"/>
    <property type="match status" value="1"/>
</dbReference>
<accession>A0A7S2TRC1</accession>
<dbReference type="GO" id="GO:0016020">
    <property type="term" value="C:membrane"/>
    <property type="evidence" value="ECO:0007669"/>
    <property type="project" value="UniProtKB-ARBA"/>
</dbReference>
<name>A0A7S2TRC1_9EUKA</name>
<comment type="subcellular location">
    <subcellularLocation>
        <location evidence="1">Endomembrane system</location>
        <topology evidence="1">Multi-pass membrane protein</topology>
    </subcellularLocation>
</comment>
<dbReference type="InterPro" id="IPR036259">
    <property type="entry name" value="MFS_trans_sf"/>
</dbReference>
<dbReference type="EMBL" id="HBHP01016210">
    <property type="protein sequence ID" value="CAD9764206.1"/>
    <property type="molecule type" value="Transcribed_RNA"/>
</dbReference>
<evidence type="ECO:0000256" key="4">
    <source>
        <dbReference type="ARBA" id="ARBA00023136"/>
    </source>
</evidence>
<reference evidence="6" key="1">
    <citation type="submission" date="2021-01" db="EMBL/GenBank/DDBJ databases">
        <authorList>
            <person name="Corre E."/>
            <person name="Pelletier E."/>
            <person name="Niang G."/>
            <person name="Scheremetjew M."/>
            <person name="Finn R."/>
            <person name="Kale V."/>
            <person name="Holt S."/>
            <person name="Cochrane G."/>
            <person name="Meng A."/>
            <person name="Brown T."/>
            <person name="Cohen L."/>
        </authorList>
    </citation>
    <scope>NUCLEOTIDE SEQUENCE</scope>
    <source>
        <strain evidence="6">CCMP622</strain>
    </source>
</reference>
<keyword evidence="2 5" id="KW-0812">Transmembrane</keyword>